<sequence>MTPNEVIHKLTIRFNLNLKQRSEVRELIKDIAKVKSCDTKNAADEVRRLMENKHKSIAEIRELYNIKKLCTLREFCPDDAS</sequence>
<evidence type="ECO:0000313" key="1">
    <source>
        <dbReference type="EMBL" id="MFL0198402.1"/>
    </source>
</evidence>
<gene>
    <name evidence="1" type="ORF">ACJDU8_22960</name>
</gene>
<reference evidence="1 2" key="1">
    <citation type="submission" date="2024-11" db="EMBL/GenBank/DDBJ databases">
        <authorList>
            <person name="Heng Y.C."/>
            <person name="Lim A.C.H."/>
            <person name="Lee J.K.Y."/>
            <person name="Kittelmann S."/>
        </authorList>
    </citation>
    <scope>NUCLEOTIDE SEQUENCE [LARGE SCALE GENOMIC DNA]</scope>
    <source>
        <strain evidence="1 2">WILCCON 0269</strain>
    </source>
</reference>
<organism evidence="1 2">
    <name type="scientific">Candidatus Clostridium eludens</name>
    <dbReference type="NCBI Taxonomy" id="3381663"/>
    <lineage>
        <taxon>Bacteria</taxon>
        <taxon>Bacillati</taxon>
        <taxon>Bacillota</taxon>
        <taxon>Clostridia</taxon>
        <taxon>Eubacteriales</taxon>
        <taxon>Clostridiaceae</taxon>
        <taxon>Clostridium</taxon>
    </lineage>
</organism>
<dbReference type="Proteomes" id="UP001623660">
    <property type="component" value="Unassembled WGS sequence"/>
</dbReference>
<keyword evidence="2" id="KW-1185">Reference proteome</keyword>
<proteinExistence type="predicted"/>
<dbReference type="EMBL" id="JBJHZX010000059">
    <property type="protein sequence ID" value="MFL0198402.1"/>
    <property type="molecule type" value="Genomic_DNA"/>
</dbReference>
<protein>
    <submittedName>
        <fullName evidence="1">Uncharacterized protein</fullName>
    </submittedName>
</protein>
<comment type="caution">
    <text evidence="1">The sequence shown here is derived from an EMBL/GenBank/DDBJ whole genome shotgun (WGS) entry which is preliminary data.</text>
</comment>
<dbReference type="RefSeq" id="WP_406794511.1">
    <property type="nucleotide sequence ID" value="NZ_JBJHZX010000059.1"/>
</dbReference>
<name>A0ABW8SQT8_9CLOT</name>
<evidence type="ECO:0000313" key="2">
    <source>
        <dbReference type="Proteomes" id="UP001623660"/>
    </source>
</evidence>
<accession>A0ABW8SQT8</accession>